<sequence>MTKKLEPSEDAPIIKKMFKLYPEGMSTKDIAFKFERENVVTSTGLIWTPAGVSRLLNNSVYLGHSLYGKTTQKKVNGKRVTMKTKREEQILVENTHGVLIS</sequence>
<dbReference type="PROSITE" id="PS51737">
    <property type="entry name" value="RECOMBINASE_DNA_BIND"/>
    <property type="match status" value="1"/>
</dbReference>
<comment type="caution">
    <text evidence="2">The sequence shown here is derived from an EMBL/GenBank/DDBJ whole genome shotgun (WGS) entry which is preliminary data.</text>
</comment>
<reference evidence="2" key="2">
    <citation type="submission" date="2020-09" db="EMBL/GenBank/DDBJ databases">
        <authorList>
            <person name="Sun Q."/>
            <person name="Ohkuma M."/>
        </authorList>
    </citation>
    <scope>NUCLEOTIDE SEQUENCE</scope>
    <source>
        <strain evidence="2">JCM 15325</strain>
    </source>
</reference>
<dbReference type="Pfam" id="PF07508">
    <property type="entry name" value="Recombinase"/>
    <property type="match status" value="1"/>
</dbReference>
<organism evidence="2 3">
    <name type="scientific">Sporolactobacillus putidus</name>
    <dbReference type="NCBI Taxonomy" id="492735"/>
    <lineage>
        <taxon>Bacteria</taxon>
        <taxon>Bacillati</taxon>
        <taxon>Bacillota</taxon>
        <taxon>Bacilli</taxon>
        <taxon>Bacillales</taxon>
        <taxon>Sporolactobacillaceae</taxon>
        <taxon>Sporolactobacillus</taxon>
    </lineage>
</organism>
<dbReference type="InterPro" id="IPR011109">
    <property type="entry name" value="DNA_bind_recombinase_dom"/>
</dbReference>
<protein>
    <recommendedName>
        <fullName evidence="1">Recombinase domain-containing protein</fullName>
    </recommendedName>
</protein>
<dbReference type="InterPro" id="IPR038109">
    <property type="entry name" value="DNA_bind_recomb_sf"/>
</dbReference>
<evidence type="ECO:0000313" key="2">
    <source>
        <dbReference type="EMBL" id="GGL62486.1"/>
    </source>
</evidence>
<dbReference type="GO" id="GO:0000150">
    <property type="term" value="F:DNA strand exchange activity"/>
    <property type="evidence" value="ECO:0007669"/>
    <property type="project" value="InterPro"/>
</dbReference>
<evidence type="ECO:0000259" key="1">
    <source>
        <dbReference type="PROSITE" id="PS51737"/>
    </source>
</evidence>
<dbReference type="RefSeq" id="WP_188804482.1">
    <property type="nucleotide sequence ID" value="NZ_BMOK01000015.1"/>
</dbReference>
<name>A0A917S746_9BACL</name>
<dbReference type="AlphaFoldDB" id="A0A917S746"/>
<dbReference type="EMBL" id="BMOK01000015">
    <property type="protein sequence ID" value="GGL62486.1"/>
    <property type="molecule type" value="Genomic_DNA"/>
</dbReference>
<feature type="domain" description="Recombinase" evidence="1">
    <location>
        <begin position="1"/>
        <end position="101"/>
    </location>
</feature>
<gene>
    <name evidence="2" type="ORF">GCM10007968_28090</name>
</gene>
<reference evidence="2" key="1">
    <citation type="journal article" date="2014" name="Int. J. Syst. Evol. Microbiol.">
        <title>Complete genome sequence of Corynebacterium casei LMG S-19264T (=DSM 44701T), isolated from a smear-ripened cheese.</title>
        <authorList>
            <consortium name="US DOE Joint Genome Institute (JGI-PGF)"/>
            <person name="Walter F."/>
            <person name="Albersmeier A."/>
            <person name="Kalinowski J."/>
            <person name="Ruckert C."/>
        </authorList>
    </citation>
    <scope>NUCLEOTIDE SEQUENCE</scope>
    <source>
        <strain evidence="2">JCM 15325</strain>
    </source>
</reference>
<proteinExistence type="predicted"/>
<evidence type="ECO:0000313" key="3">
    <source>
        <dbReference type="Proteomes" id="UP000654670"/>
    </source>
</evidence>
<accession>A0A917S746</accession>
<dbReference type="Proteomes" id="UP000654670">
    <property type="component" value="Unassembled WGS sequence"/>
</dbReference>
<keyword evidence="3" id="KW-1185">Reference proteome</keyword>
<dbReference type="GO" id="GO:0003677">
    <property type="term" value="F:DNA binding"/>
    <property type="evidence" value="ECO:0007669"/>
    <property type="project" value="InterPro"/>
</dbReference>
<dbReference type="Gene3D" id="3.90.1750.20">
    <property type="entry name" value="Putative Large Serine Recombinase, Chain B, Domain 2"/>
    <property type="match status" value="1"/>
</dbReference>